<dbReference type="PANTHER" id="PTHR30482:SF5">
    <property type="entry name" value="ABC TRANSPORTER PERMEASE PROTEIN"/>
    <property type="match status" value="1"/>
</dbReference>
<feature type="transmembrane region" description="Helical" evidence="7">
    <location>
        <begin position="124"/>
        <end position="143"/>
    </location>
</feature>
<dbReference type="InterPro" id="IPR043428">
    <property type="entry name" value="LivM-like"/>
</dbReference>
<keyword evidence="9" id="KW-1185">Reference proteome</keyword>
<evidence type="ECO:0000256" key="2">
    <source>
        <dbReference type="ARBA" id="ARBA00022475"/>
    </source>
</evidence>
<name>A0ABP7MV72_9MICO</name>
<feature type="transmembrane region" description="Helical" evidence="7">
    <location>
        <begin position="322"/>
        <end position="341"/>
    </location>
</feature>
<keyword evidence="2" id="KW-1003">Cell membrane</keyword>
<proteinExistence type="predicted"/>
<feature type="transmembrane region" description="Helical" evidence="7">
    <location>
        <begin position="36"/>
        <end position="57"/>
    </location>
</feature>
<organism evidence="8 9">
    <name type="scientific">Microbacterium soli</name>
    <dbReference type="NCBI Taxonomy" id="446075"/>
    <lineage>
        <taxon>Bacteria</taxon>
        <taxon>Bacillati</taxon>
        <taxon>Actinomycetota</taxon>
        <taxon>Actinomycetes</taxon>
        <taxon>Micrococcales</taxon>
        <taxon>Microbacteriaceae</taxon>
        <taxon>Microbacterium</taxon>
    </lineage>
</organism>
<dbReference type="PANTHER" id="PTHR30482">
    <property type="entry name" value="HIGH-AFFINITY BRANCHED-CHAIN AMINO ACID TRANSPORT SYSTEM PERMEASE"/>
    <property type="match status" value="1"/>
</dbReference>
<gene>
    <name evidence="8" type="ORF">GCM10022383_06810</name>
</gene>
<dbReference type="InterPro" id="IPR001851">
    <property type="entry name" value="ABC_transp_permease"/>
</dbReference>
<dbReference type="RefSeq" id="WP_344818096.1">
    <property type="nucleotide sequence ID" value="NZ_BAABCP010000001.1"/>
</dbReference>
<comment type="caution">
    <text evidence="8">The sequence shown here is derived from an EMBL/GenBank/DDBJ whole genome shotgun (WGS) entry which is preliminary data.</text>
</comment>
<protein>
    <submittedName>
        <fullName evidence="8">Branched-chain amino acid ABC transporter permease</fullName>
    </submittedName>
</protein>
<sequence length="393" mass="41616">MSDIRVVFSVRFVVRIVVWIAMALIVAAVPVYLETFWLQLGLFICVAVIGAVGLDLLTGLAGQLSLAHAFFIGVGAYAYAILAAQPEDGSWGMGLPPLIAAVLAVAITASAGVLFSPVAKRLRGLYLGIATLGLVFIGQFVMLNASPLTGGTSGRRTPEFTVFGWSFSSGDPAFSLLGVPFERLERLWLLGVVLAVGSVWVARNLRDSRFGRQLQNIRDSEVAAAVLGVNVQRTKAAVFTVSSAYAGVAGVLLALTYEQVVPDAFGLDMSITYTVIIVIGGMGSVTGAALGAIVVTAIPQLLDHFSSVLPFVADTDTQSAFGPTYVSNLIYALLVVAILVFQPRGLSGMLHGLRDWAEVPSRSGNASETPEIVDGAEKNDGRRAQDERDRSRL</sequence>
<reference evidence="9" key="1">
    <citation type="journal article" date="2019" name="Int. J. Syst. Evol. Microbiol.">
        <title>The Global Catalogue of Microorganisms (GCM) 10K type strain sequencing project: providing services to taxonomists for standard genome sequencing and annotation.</title>
        <authorList>
            <consortium name="The Broad Institute Genomics Platform"/>
            <consortium name="The Broad Institute Genome Sequencing Center for Infectious Disease"/>
            <person name="Wu L."/>
            <person name="Ma J."/>
        </authorList>
    </citation>
    <scope>NUCLEOTIDE SEQUENCE [LARGE SCALE GENOMIC DNA]</scope>
    <source>
        <strain evidence="9">JCM 17024</strain>
    </source>
</reference>
<keyword evidence="3 7" id="KW-0812">Transmembrane</keyword>
<evidence type="ECO:0000313" key="8">
    <source>
        <dbReference type="EMBL" id="GAA3930869.1"/>
    </source>
</evidence>
<feature type="transmembrane region" description="Helical" evidence="7">
    <location>
        <begin position="12"/>
        <end position="30"/>
    </location>
</feature>
<feature type="transmembrane region" description="Helical" evidence="7">
    <location>
        <begin position="64"/>
        <end position="82"/>
    </location>
</feature>
<evidence type="ECO:0000256" key="4">
    <source>
        <dbReference type="ARBA" id="ARBA00022989"/>
    </source>
</evidence>
<dbReference type="CDD" id="cd06581">
    <property type="entry name" value="TM_PBP1_LivM_like"/>
    <property type="match status" value="1"/>
</dbReference>
<evidence type="ECO:0000256" key="1">
    <source>
        <dbReference type="ARBA" id="ARBA00004651"/>
    </source>
</evidence>
<evidence type="ECO:0000256" key="7">
    <source>
        <dbReference type="SAM" id="Phobius"/>
    </source>
</evidence>
<dbReference type="Pfam" id="PF02653">
    <property type="entry name" value="BPD_transp_2"/>
    <property type="match status" value="1"/>
</dbReference>
<accession>A0ABP7MV72</accession>
<evidence type="ECO:0000313" key="9">
    <source>
        <dbReference type="Proteomes" id="UP001501591"/>
    </source>
</evidence>
<evidence type="ECO:0000256" key="5">
    <source>
        <dbReference type="ARBA" id="ARBA00023136"/>
    </source>
</evidence>
<keyword evidence="5 7" id="KW-0472">Membrane</keyword>
<feature type="transmembrane region" description="Helical" evidence="7">
    <location>
        <begin position="187"/>
        <end position="205"/>
    </location>
</feature>
<feature type="transmembrane region" description="Helical" evidence="7">
    <location>
        <begin position="275"/>
        <end position="302"/>
    </location>
</feature>
<feature type="compositionally biased region" description="Basic and acidic residues" evidence="6">
    <location>
        <begin position="375"/>
        <end position="393"/>
    </location>
</feature>
<keyword evidence="4 7" id="KW-1133">Transmembrane helix</keyword>
<feature type="transmembrane region" description="Helical" evidence="7">
    <location>
        <begin position="94"/>
        <end position="115"/>
    </location>
</feature>
<dbReference type="Proteomes" id="UP001501591">
    <property type="component" value="Unassembled WGS sequence"/>
</dbReference>
<feature type="region of interest" description="Disordered" evidence="6">
    <location>
        <begin position="360"/>
        <end position="393"/>
    </location>
</feature>
<dbReference type="EMBL" id="BAABCP010000001">
    <property type="protein sequence ID" value="GAA3930869.1"/>
    <property type="molecule type" value="Genomic_DNA"/>
</dbReference>
<comment type="subcellular location">
    <subcellularLocation>
        <location evidence="1">Cell membrane</location>
        <topology evidence="1">Multi-pass membrane protein</topology>
    </subcellularLocation>
</comment>
<evidence type="ECO:0000256" key="6">
    <source>
        <dbReference type="SAM" id="MobiDB-lite"/>
    </source>
</evidence>
<evidence type="ECO:0000256" key="3">
    <source>
        <dbReference type="ARBA" id="ARBA00022692"/>
    </source>
</evidence>